<proteinExistence type="inferred from homology"/>
<dbReference type="InterPro" id="IPR029035">
    <property type="entry name" value="DHS-like_NAD/FAD-binding_dom"/>
</dbReference>
<dbReference type="PANTHER" id="PTHR18968:SF166">
    <property type="entry name" value="2-HYDROXYACYL-COA LYASE 2"/>
    <property type="match status" value="1"/>
</dbReference>
<name>A0ABV0QLE8_9TELE</name>
<dbReference type="InterPro" id="IPR012000">
    <property type="entry name" value="Thiamin_PyroP_enz_cen_dom"/>
</dbReference>
<feature type="non-terminal residue" evidence="5">
    <location>
        <position position="1"/>
    </location>
</feature>
<keyword evidence="6" id="KW-1185">Reference proteome</keyword>
<accession>A0ABV0QLE8</accession>
<dbReference type="Pfam" id="PF00205">
    <property type="entry name" value="TPP_enzyme_M"/>
    <property type="match status" value="1"/>
</dbReference>
<organism evidence="5 6">
    <name type="scientific">Xenoophorus captivus</name>
    <dbReference type="NCBI Taxonomy" id="1517983"/>
    <lineage>
        <taxon>Eukaryota</taxon>
        <taxon>Metazoa</taxon>
        <taxon>Chordata</taxon>
        <taxon>Craniata</taxon>
        <taxon>Vertebrata</taxon>
        <taxon>Euteleostomi</taxon>
        <taxon>Actinopterygii</taxon>
        <taxon>Neopterygii</taxon>
        <taxon>Teleostei</taxon>
        <taxon>Neoteleostei</taxon>
        <taxon>Acanthomorphata</taxon>
        <taxon>Ovalentaria</taxon>
        <taxon>Atherinomorphae</taxon>
        <taxon>Cyprinodontiformes</taxon>
        <taxon>Goodeidae</taxon>
        <taxon>Xenoophorus</taxon>
    </lineage>
</organism>
<dbReference type="SUPFAM" id="SSF52467">
    <property type="entry name" value="DHS-like NAD/FAD-binding domain"/>
    <property type="match status" value="1"/>
</dbReference>
<protein>
    <recommendedName>
        <fullName evidence="4">Thiamine pyrophosphate enzyme central domain-containing protein</fullName>
    </recommendedName>
</protein>
<dbReference type="InterPro" id="IPR045229">
    <property type="entry name" value="TPP_enz"/>
</dbReference>
<evidence type="ECO:0000259" key="4">
    <source>
        <dbReference type="Pfam" id="PF00205"/>
    </source>
</evidence>
<dbReference type="Gene3D" id="3.40.50.1220">
    <property type="entry name" value="TPP-binding domain"/>
    <property type="match status" value="1"/>
</dbReference>
<evidence type="ECO:0000256" key="2">
    <source>
        <dbReference type="ARBA" id="ARBA00007812"/>
    </source>
</evidence>
<keyword evidence="3" id="KW-0786">Thiamine pyrophosphate</keyword>
<evidence type="ECO:0000256" key="1">
    <source>
        <dbReference type="ARBA" id="ARBA00001964"/>
    </source>
</evidence>
<evidence type="ECO:0000313" key="5">
    <source>
        <dbReference type="EMBL" id="MEQ2196206.1"/>
    </source>
</evidence>
<evidence type="ECO:0000256" key="3">
    <source>
        <dbReference type="ARBA" id="ARBA00023052"/>
    </source>
</evidence>
<sequence length="129" mass="14307">YNNEFISIQLMSCLLVRYLNNHLMNLFAGAWENRDVSPLPVHIPQATEDQVQSCIELVSRAKKPVILLGSQATLPPTSAEDIRRALEDLGIPCFLGGMSRGMLGKDSPIHIRQNRRDALKEADLVLLAG</sequence>
<dbReference type="PANTHER" id="PTHR18968">
    <property type="entry name" value="THIAMINE PYROPHOSPHATE ENZYMES"/>
    <property type="match status" value="1"/>
</dbReference>
<dbReference type="EMBL" id="JAHRIN010015019">
    <property type="protein sequence ID" value="MEQ2196206.1"/>
    <property type="molecule type" value="Genomic_DNA"/>
</dbReference>
<comment type="similarity">
    <text evidence="2">Belongs to the TPP enzyme family.</text>
</comment>
<reference evidence="5 6" key="1">
    <citation type="submission" date="2021-06" db="EMBL/GenBank/DDBJ databases">
        <authorList>
            <person name="Palmer J.M."/>
        </authorList>
    </citation>
    <scope>NUCLEOTIDE SEQUENCE [LARGE SCALE GENOMIC DNA]</scope>
    <source>
        <strain evidence="5 6">XC_2019</strain>
        <tissue evidence="5">Muscle</tissue>
    </source>
</reference>
<gene>
    <name evidence="5" type="ORF">XENOCAPTIV_026512</name>
</gene>
<comment type="cofactor">
    <cofactor evidence="1">
        <name>thiamine diphosphate</name>
        <dbReference type="ChEBI" id="CHEBI:58937"/>
    </cofactor>
</comment>
<feature type="domain" description="Thiamine pyrophosphate enzyme central" evidence="4">
    <location>
        <begin position="52"/>
        <end position="129"/>
    </location>
</feature>
<evidence type="ECO:0000313" key="6">
    <source>
        <dbReference type="Proteomes" id="UP001434883"/>
    </source>
</evidence>
<comment type="caution">
    <text evidence="5">The sequence shown here is derived from an EMBL/GenBank/DDBJ whole genome shotgun (WGS) entry which is preliminary data.</text>
</comment>
<dbReference type="Proteomes" id="UP001434883">
    <property type="component" value="Unassembled WGS sequence"/>
</dbReference>